<dbReference type="eggNOG" id="COG2205">
    <property type="taxonomic scope" value="Bacteria"/>
</dbReference>
<dbReference type="GO" id="GO:0016036">
    <property type="term" value="P:cellular response to phosphate starvation"/>
    <property type="evidence" value="ECO:0007669"/>
    <property type="project" value="TreeGrafter"/>
</dbReference>
<dbReference type="PROSITE" id="PS50109">
    <property type="entry name" value="HIS_KIN"/>
    <property type="match status" value="1"/>
</dbReference>
<name>F4LRP4_TEPAE</name>
<evidence type="ECO:0000256" key="1">
    <source>
        <dbReference type="ARBA" id="ARBA00000085"/>
    </source>
</evidence>
<evidence type="ECO:0000313" key="9">
    <source>
        <dbReference type="EMBL" id="CDI40559.1"/>
    </source>
</evidence>
<dbReference type="CDD" id="cd00075">
    <property type="entry name" value="HATPase"/>
    <property type="match status" value="1"/>
</dbReference>
<dbReference type="InterPro" id="IPR003594">
    <property type="entry name" value="HATPase_dom"/>
</dbReference>
<keyword evidence="7" id="KW-0902">Two-component regulatory system</keyword>
<dbReference type="InterPro" id="IPR004358">
    <property type="entry name" value="Sig_transdc_His_kin-like_C"/>
</dbReference>
<evidence type="ECO:0000256" key="5">
    <source>
        <dbReference type="ARBA" id="ARBA00022679"/>
    </source>
</evidence>
<organism evidence="9 10">
    <name type="scientific">Tepidanaerobacter acetatoxydans (strain DSM 21804 / JCM 16047 / Re1)</name>
    <dbReference type="NCBI Taxonomy" id="1209989"/>
    <lineage>
        <taxon>Bacteria</taxon>
        <taxon>Bacillati</taxon>
        <taxon>Bacillota</taxon>
        <taxon>Clostridia</taxon>
        <taxon>Thermosediminibacterales</taxon>
        <taxon>Tepidanaerobacteraceae</taxon>
        <taxon>Tepidanaerobacter</taxon>
    </lineage>
</organism>
<dbReference type="EC" id="2.7.13.3" evidence="3"/>
<protein>
    <recommendedName>
        <fullName evidence="3">histidine kinase</fullName>
        <ecNumber evidence="3">2.7.13.3</ecNumber>
    </recommendedName>
</protein>
<evidence type="ECO:0000256" key="6">
    <source>
        <dbReference type="ARBA" id="ARBA00022777"/>
    </source>
</evidence>
<dbReference type="CDD" id="cd00082">
    <property type="entry name" value="HisKA"/>
    <property type="match status" value="1"/>
</dbReference>
<dbReference type="RefSeq" id="WP_013778035.1">
    <property type="nucleotide sequence ID" value="NC_015519.1"/>
</dbReference>
<dbReference type="AlphaFoldDB" id="F4LRP4"/>
<dbReference type="Proteomes" id="UP000010802">
    <property type="component" value="Chromosome"/>
</dbReference>
<evidence type="ECO:0000313" key="10">
    <source>
        <dbReference type="Proteomes" id="UP000010802"/>
    </source>
</evidence>
<dbReference type="PANTHER" id="PTHR45453">
    <property type="entry name" value="PHOSPHATE REGULON SENSOR PROTEIN PHOR"/>
    <property type="match status" value="1"/>
</dbReference>
<dbReference type="GO" id="GO:0005886">
    <property type="term" value="C:plasma membrane"/>
    <property type="evidence" value="ECO:0007669"/>
    <property type="project" value="TreeGrafter"/>
</dbReference>
<dbReference type="InterPro" id="IPR036097">
    <property type="entry name" value="HisK_dim/P_sf"/>
</dbReference>
<evidence type="ECO:0000256" key="2">
    <source>
        <dbReference type="ARBA" id="ARBA00004370"/>
    </source>
</evidence>
<feature type="domain" description="Histidine kinase" evidence="8">
    <location>
        <begin position="93"/>
        <end position="307"/>
    </location>
</feature>
<sequence>MNWALIFFFTTLLCICVIAYLATRFCRVREQLSIIKDVLEDIKKGNLNRRILTRKNDMTKTICYNINEIAASDQAQLIRQKQSEQAYKRLMTSLSHDVKTPLTSLVGYLEAIQEKIVTGEEKEEYIRVALDKANHLKGFVESLFEWVKLDAKEQIFQFETCDLNELSRDVLADWIPTLEDKQFAYEIDIPDAEYSIRLDRNAYTRILNNLLQNVLLHSEGNEVSIHISEDEKQANIIVADNGKGIPEKDLSHIFERLYQGDESRGGIGNGLGLSIVQELVAVHDGTICAESLPHGGTTLTISLPKAL</sequence>
<dbReference type="OrthoDB" id="9796330at2"/>
<comment type="catalytic activity">
    <reaction evidence="1">
        <text>ATP + protein L-histidine = ADP + protein N-phospho-L-histidine.</text>
        <dbReference type="EC" id="2.7.13.3"/>
    </reaction>
</comment>
<evidence type="ECO:0000256" key="3">
    <source>
        <dbReference type="ARBA" id="ARBA00012438"/>
    </source>
</evidence>
<keyword evidence="6 9" id="KW-0418">Kinase</keyword>
<dbReference type="PANTHER" id="PTHR45453:SF1">
    <property type="entry name" value="PHOSPHATE REGULON SENSOR PROTEIN PHOR"/>
    <property type="match status" value="1"/>
</dbReference>
<dbReference type="HOGENOM" id="CLU_000445_89_3_9"/>
<keyword evidence="5" id="KW-0808">Transferase</keyword>
<dbReference type="EMBL" id="HF563609">
    <property type="protein sequence ID" value="CDI40559.1"/>
    <property type="molecule type" value="Genomic_DNA"/>
</dbReference>
<dbReference type="PRINTS" id="PR00344">
    <property type="entry name" value="BCTRLSENSOR"/>
</dbReference>
<dbReference type="InterPro" id="IPR005467">
    <property type="entry name" value="His_kinase_dom"/>
</dbReference>
<dbReference type="SMART" id="SM00388">
    <property type="entry name" value="HisKA"/>
    <property type="match status" value="1"/>
</dbReference>
<dbReference type="KEGG" id="tep:TepRe1_0963"/>
<dbReference type="STRING" id="1209989.TepRe1_0963"/>
<dbReference type="InterPro" id="IPR050351">
    <property type="entry name" value="BphY/WalK/GraS-like"/>
</dbReference>
<dbReference type="SMART" id="SM00387">
    <property type="entry name" value="HATPase_c"/>
    <property type="match status" value="1"/>
</dbReference>
<dbReference type="KEGG" id="tae:TepiRe1_1056"/>
<dbReference type="SUPFAM" id="SSF55874">
    <property type="entry name" value="ATPase domain of HSP90 chaperone/DNA topoisomerase II/histidine kinase"/>
    <property type="match status" value="1"/>
</dbReference>
<accession>F4LRP4</accession>
<dbReference type="InterPro" id="IPR003661">
    <property type="entry name" value="HisK_dim/P_dom"/>
</dbReference>
<dbReference type="Pfam" id="PF00512">
    <property type="entry name" value="HisKA"/>
    <property type="match status" value="1"/>
</dbReference>
<evidence type="ECO:0000259" key="8">
    <source>
        <dbReference type="PROSITE" id="PS50109"/>
    </source>
</evidence>
<evidence type="ECO:0000256" key="4">
    <source>
        <dbReference type="ARBA" id="ARBA00022553"/>
    </source>
</evidence>
<comment type="subcellular location">
    <subcellularLocation>
        <location evidence="2">Membrane</location>
    </subcellularLocation>
</comment>
<dbReference type="InterPro" id="IPR036890">
    <property type="entry name" value="HATPase_C_sf"/>
</dbReference>
<dbReference type="Pfam" id="PF02518">
    <property type="entry name" value="HATPase_c"/>
    <property type="match status" value="1"/>
</dbReference>
<dbReference type="GO" id="GO:0000155">
    <property type="term" value="F:phosphorelay sensor kinase activity"/>
    <property type="evidence" value="ECO:0007669"/>
    <property type="project" value="InterPro"/>
</dbReference>
<dbReference type="Gene3D" id="3.30.565.10">
    <property type="entry name" value="Histidine kinase-like ATPase, C-terminal domain"/>
    <property type="match status" value="1"/>
</dbReference>
<dbReference type="Gene3D" id="1.10.287.130">
    <property type="match status" value="1"/>
</dbReference>
<keyword evidence="4" id="KW-0597">Phosphoprotein</keyword>
<evidence type="ECO:0000256" key="7">
    <source>
        <dbReference type="ARBA" id="ARBA00023012"/>
    </source>
</evidence>
<dbReference type="SUPFAM" id="SSF47384">
    <property type="entry name" value="Homodimeric domain of signal transducing histidine kinase"/>
    <property type="match status" value="1"/>
</dbReference>
<proteinExistence type="predicted"/>
<keyword evidence="10" id="KW-1185">Reference proteome</keyword>
<gene>
    <name evidence="9" type="ordered locus">TEPIRE1_1056</name>
</gene>
<reference evidence="10" key="1">
    <citation type="journal article" date="2013" name="Genome Announc.">
        <title>First genome sequence of a syntrophic acetate-oxidizing bacterium, Tepidanaerobacter acetatoxydans strain Re1.</title>
        <authorList>
            <person name="Manzoor S."/>
            <person name="Bongcam-Rudloff E."/>
            <person name="Schnurer A."/>
            <person name="Muller B."/>
        </authorList>
    </citation>
    <scope>NUCLEOTIDE SEQUENCE [LARGE SCALE GENOMIC DNA]</scope>
    <source>
        <strain evidence="10">Re1</strain>
    </source>
</reference>
<dbReference type="GO" id="GO:0004721">
    <property type="term" value="F:phosphoprotein phosphatase activity"/>
    <property type="evidence" value="ECO:0007669"/>
    <property type="project" value="TreeGrafter"/>
</dbReference>